<feature type="compositionally biased region" description="Basic and acidic residues" evidence="1">
    <location>
        <begin position="37"/>
        <end position="50"/>
    </location>
</feature>
<feature type="region of interest" description="Disordered" evidence="1">
    <location>
        <begin position="890"/>
        <end position="919"/>
    </location>
</feature>
<feature type="compositionally biased region" description="Polar residues" evidence="1">
    <location>
        <begin position="766"/>
        <end position="806"/>
    </location>
</feature>
<feature type="compositionally biased region" description="Low complexity" evidence="1">
    <location>
        <begin position="62"/>
        <end position="72"/>
    </location>
</feature>
<evidence type="ECO:0000313" key="2">
    <source>
        <dbReference type="EMBL" id="CAL8134888.1"/>
    </source>
</evidence>
<dbReference type="EMBL" id="CAXLJM020000105">
    <property type="protein sequence ID" value="CAL8134888.1"/>
    <property type="molecule type" value="Genomic_DNA"/>
</dbReference>
<feature type="compositionally biased region" description="Pro residues" evidence="1">
    <location>
        <begin position="76"/>
        <end position="87"/>
    </location>
</feature>
<feature type="region of interest" description="Disordered" evidence="1">
    <location>
        <begin position="389"/>
        <end position="434"/>
    </location>
</feature>
<name>A0ABP1RSQ4_9HEXA</name>
<organism evidence="2 3">
    <name type="scientific">Orchesella dallaii</name>
    <dbReference type="NCBI Taxonomy" id="48710"/>
    <lineage>
        <taxon>Eukaryota</taxon>
        <taxon>Metazoa</taxon>
        <taxon>Ecdysozoa</taxon>
        <taxon>Arthropoda</taxon>
        <taxon>Hexapoda</taxon>
        <taxon>Collembola</taxon>
        <taxon>Entomobryomorpha</taxon>
        <taxon>Entomobryoidea</taxon>
        <taxon>Orchesellidae</taxon>
        <taxon>Orchesellinae</taxon>
        <taxon>Orchesella</taxon>
    </lineage>
</organism>
<feature type="compositionally biased region" description="Basic and acidic residues" evidence="1">
    <location>
        <begin position="1089"/>
        <end position="1104"/>
    </location>
</feature>
<sequence>MSTGNKDEKPKKNARKRTNGQANQAKLSTTPSSSTHPPEDVESKEEKESEQTQPLDLRTIQRVVSRSSSTSSGQRLPPPPLPPPTPIAPGRRPTPVLVEPKFCDWCKKLTTPGLCGNSKFCKDTCFELYRRCHYKRRSCCIICGRRGDWDVGQVGQSTDRLEDLPERACGTCLRSSTEEMDPNERRNMRLPPSTTSPVTTTAINLVTTTSGAGPSNTTSARTSSSAAVIPGERTDTIIYLAPQQNYQTMTPMHPVSSTHTGLRGILQQPSHYQHQMVRQSVNIIQDFPTPSVDNAAIDHAFPLRTPNQSNYHSPPALGGSFRTPNQSNFHSPPAALGGSIRMPTRNNFHSPPALRGSIIMPTPTNYHSPSAFGGSIRMPTPSNFYSPPALGGSIRMPTPSNYHSPPALGSSVRMPTPSNYHSPPAPDGSMGMPTRIRIAHHSPPALDGSMRMPTRIRIAHHSPPALDGSMRMPTRIQITHHSPQALSGAPTPESRHVVHPQDVSTPESIILDMTPTSHYDQQPNNSWFPCEQLYMHTVSRDASPMPSPRPSCSTPGSSESSHVFAPIRPDRPPVPERPRLVPRRRCSSTTVSDTSSPQGRSPRTPQGIPVPSPIQEGYQPYLLAAAAAMDERNIVSQAQQPPTTPLSDYSHQLSVDIPDNSDLQSLAERGYAPTMHYISEGRWQNRDANPGNSPHFISNGMICNGDSSVNSNETSQSSPDYLMQNIPHNQIITHLLRSSPRLPPPQLGSTHGFDSITGHAHALANNQQGNSSISNTMAPSRPTNNFSLSNVSSSRDPTSFQYQPTPSERIKRGSTRGRRTNGWIRDGIVPGYKQLVENLFTPATNNPITASVDQEQTTAPNNGVVDGDAGSSEIEISDIKAVAMGTHIAVATNTSPPPSSPPPPPPPSPNPTTVSVATNTEENPTGTIMFATPGRSSITERLSVPDSVVVGAIAALSAVVAAATSRAASATPGTSSRLSNSFEGAAPVAKLPLLFEINNKKPQRTAEDKKAKKAKDNSGIPKNGEKKGSKEEENSTQESTTQGQTPSGMGDQENETNGASTDVPTEAEDVINRVDDVNENGYVHAAKITRKDDGAKSKEDNDQQ</sequence>
<feature type="compositionally biased region" description="Polar residues" evidence="1">
    <location>
        <begin position="850"/>
        <end position="861"/>
    </location>
</feature>
<reference evidence="2 3" key="1">
    <citation type="submission" date="2024-08" db="EMBL/GenBank/DDBJ databases">
        <authorList>
            <person name="Cucini C."/>
            <person name="Frati F."/>
        </authorList>
    </citation>
    <scope>NUCLEOTIDE SEQUENCE [LARGE SCALE GENOMIC DNA]</scope>
</reference>
<feature type="compositionally biased region" description="Low complexity" evidence="1">
    <location>
        <begin position="551"/>
        <end position="561"/>
    </location>
</feature>
<feature type="region of interest" description="Disordered" evidence="1">
    <location>
        <begin position="176"/>
        <end position="227"/>
    </location>
</feature>
<feature type="compositionally biased region" description="Polar residues" evidence="1">
    <location>
        <begin position="587"/>
        <end position="604"/>
    </location>
</feature>
<feature type="region of interest" description="Disordered" evidence="1">
    <location>
        <begin position="766"/>
        <end position="822"/>
    </location>
</feature>
<feature type="compositionally biased region" description="Low complexity" evidence="1">
    <location>
        <begin position="1036"/>
        <end position="1047"/>
    </location>
</feature>
<feature type="region of interest" description="Disordered" evidence="1">
    <location>
        <begin position="1"/>
        <end position="93"/>
    </location>
</feature>
<keyword evidence="3" id="KW-1185">Reference proteome</keyword>
<protein>
    <submittedName>
        <fullName evidence="2">Uncharacterized protein</fullName>
    </submittedName>
</protein>
<feature type="compositionally biased region" description="Low complexity" evidence="1">
    <location>
        <begin position="191"/>
        <end position="227"/>
    </location>
</feature>
<accession>A0ABP1RSQ4</accession>
<feature type="compositionally biased region" description="Basic and acidic residues" evidence="1">
    <location>
        <begin position="1004"/>
        <end position="1016"/>
    </location>
</feature>
<gene>
    <name evidence="2" type="ORF">ODALV1_LOCUS25733</name>
</gene>
<evidence type="ECO:0000313" key="3">
    <source>
        <dbReference type="Proteomes" id="UP001642540"/>
    </source>
</evidence>
<dbReference type="Proteomes" id="UP001642540">
    <property type="component" value="Unassembled WGS sequence"/>
</dbReference>
<proteinExistence type="predicted"/>
<evidence type="ECO:0000256" key="1">
    <source>
        <dbReference type="SAM" id="MobiDB-lite"/>
    </source>
</evidence>
<feature type="compositionally biased region" description="Basic and acidic residues" evidence="1">
    <location>
        <begin position="1"/>
        <end position="11"/>
    </location>
</feature>
<feature type="region of interest" description="Disordered" evidence="1">
    <location>
        <begin position="996"/>
        <end position="1104"/>
    </location>
</feature>
<feature type="compositionally biased region" description="Basic and acidic residues" evidence="1">
    <location>
        <begin position="568"/>
        <end position="579"/>
    </location>
</feature>
<feature type="region of interest" description="Disordered" evidence="1">
    <location>
        <begin position="540"/>
        <end position="615"/>
    </location>
</feature>
<feature type="compositionally biased region" description="Basic and acidic residues" evidence="1">
    <location>
        <begin position="1023"/>
        <end position="1033"/>
    </location>
</feature>
<feature type="compositionally biased region" description="Pro residues" evidence="1">
    <location>
        <begin position="895"/>
        <end position="910"/>
    </location>
</feature>
<feature type="region of interest" description="Disordered" evidence="1">
    <location>
        <begin position="850"/>
        <end position="869"/>
    </location>
</feature>
<comment type="caution">
    <text evidence="2">The sequence shown here is derived from an EMBL/GenBank/DDBJ whole genome shotgun (WGS) entry which is preliminary data.</text>
</comment>